<protein>
    <recommendedName>
        <fullName evidence="3">Winged helix-turn-helix DNA-binding</fullName>
    </recommendedName>
</protein>
<dbReference type="Gene3D" id="1.10.10.10">
    <property type="entry name" value="Winged helix-like DNA-binding domain superfamily/Winged helix DNA-binding domain"/>
    <property type="match status" value="1"/>
</dbReference>
<name>A0A1G8ST73_9EURY</name>
<evidence type="ECO:0000313" key="1">
    <source>
        <dbReference type="EMBL" id="SDJ32437.1"/>
    </source>
</evidence>
<dbReference type="EMBL" id="FNFC01000002">
    <property type="protein sequence ID" value="SDJ32437.1"/>
    <property type="molecule type" value="Genomic_DNA"/>
</dbReference>
<proteinExistence type="predicted"/>
<gene>
    <name evidence="1" type="ORF">SAMN05216226_102135</name>
</gene>
<accession>A0A1G8ST73</accession>
<evidence type="ECO:0000313" key="2">
    <source>
        <dbReference type="Proteomes" id="UP000198856"/>
    </source>
</evidence>
<dbReference type="InterPro" id="IPR036390">
    <property type="entry name" value="WH_DNA-bd_sf"/>
</dbReference>
<organism evidence="1 2">
    <name type="scientific">Halovenus aranensis</name>
    <dbReference type="NCBI Taxonomy" id="890420"/>
    <lineage>
        <taxon>Archaea</taxon>
        <taxon>Methanobacteriati</taxon>
        <taxon>Methanobacteriota</taxon>
        <taxon>Stenosarchaea group</taxon>
        <taxon>Halobacteria</taxon>
        <taxon>Halobacteriales</taxon>
        <taxon>Haloarculaceae</taxon>
        <taxon>Halovenus</taxon>
    </lineage>
</organism>
<reference evidence="1 2" key="1">
    <citation type="submission" date="2016-10" db="EMBL/GenBank/DDBJ databases">
        <authorList>
            <person name="de Groot N.N."/>
        </authorList>
    </citation>
    <scope>NUCLEOTIDE SEQUENCE [LARGE SCALE GENOMIC DNA]</scope>
    <source>
        <strain evidence="1 2">IBRC-M10015</strain>
    </source>
</reference>
<evidence type="ECO:0008006" key="3">
    <source>
        <dbReference type="Google" id="ProtNLM"/>
    </source>
</evidence>
<dbReference type="SUPFAM" id="SSF46785">
    <property type="entry name" value="Winged helix' DNA-binding domain"/>
    <property type="match status" value="1"/>
</dbReference>
<keyword evidence="2" id="KW-1185">Reference proteome</keyword>
<dbReference type="Proteomes" id="UP000198856">
    <property type="component" value="Unassembled WGS sequence"/>
</dbReference>
<dbReference type="InterPro" id="IPR036388">
    <property type="entry name" value="WH-like_DNA-bd_sf"/>
</dbReference>
<sequence>MSFATNTKHNMRKPADWMAPSDDRILELIREFGNLTPTAIEDLGGPSAGHARNRCPKLAEAGLLERISRGLYGLTEEGEAYLDEELDASELAPVDE</sequence>
<dbReference type="AlphaFoldDB" id="A0A1G8ST73"/>